<dbReference type="PRINTS" id="PR00038">
    <property type="entry name" value="HTHLUXR"/>
</dbReference>
<dbReference type="CDD" id="cd14014">
    <property type="entry name" value="STKc_PknB_like"/>
    <property type="match status" value="1"/>
</dbReference>
<dbReference type="InterPro" id="IPR002182">
    <property type="entry name" value="NB-ARC"/>
</dbReference>
<keyword evidence="8" id="KW-0418">Kinase</keyword>
<dbReference type="SMART" id="SM00028">
    <property type="entry name" value="TPR"/>
    <property type="match status" value="2"/>
</dbReference>
<evidence type="ECO:0000256" key="2">
    <source>
        <dbReference type="ARBA" id="ARBA00022840"/>
    </source>
</evidence>
<dbReference type="InterPro" id="IPR058852">
    <property type="entry name" value="HTH_77"/>
</dbReference>
<dbReference type="Gene3D" id="1.10.510.10">
    <property type="entry name" value="Transferase(Phosphotransferase) domain 1"/>
    <property type="match status" value="1"/>
</dbReference>
<dbReference type="Gene3D" id="3.30.200.20">
    <property type="entry name" value="Phosphorylase Kinase, domain 1"/>
    <property type="match status" value="1"/>
</dbReference>
<dbReference type="InterPro" id="IPR000719">
    <property type="entry name" value="Prot_kinase_dom"/>
</dbReference>
<dbReference type="Gene3D" id="1.25.40.10">
    <property type="entry name" value="Tetratricopeptide repeat domain"/>
    <property type="match status" value="1"/>
</dbReference>
<dbReference type="SUPFAM" id="SSF56112">
    <property type="entry name" value="Protein kinase-like (PK-like)"/>
    <property type="match status" value="1"/>
</dbReference>
<dbReference type="InterPro" id="IPR027417">
    <property type="entry name" value="P-loop_NTPase"/>
</dbReference>
<feature type="binding site" evidence="4">
    <location>
        <position position="53"/>
    </location>
    <ligand>
        <name>ATP</name>
        <dbReference type="ChEBI" id="CHEBI:30616"/>
    </ligand>
</feature>
<keyword evidence="8" id="KW-0808">Transferase</keyword>
<sequence>MNDPRETQRDVTLNITSELEAVGFQNAQEIGRGGFGLVYRCGQPALDRTVAVKVLTAELDDENRARFFREQRAMGRLTGHPNIVSILQVGTTASGRPYIVMPYHPRESLEAAIRSHGPLDLAEALRLGVKMAGALETAHHLQILHRDVKPANILLTDYAEPALTDFGIARISGGFETGTGTVTGSPAFTAPEVLRGDPPSLASDIYSLGATLFCAITGHAAFERHSGEQVVAQFLRITTQPVPDLREHGIPDAICAVIERAMASDPTDRPRSAAALGEEIRELQHQLGYPIDDMALQASPQAVKNSKMPADRDAGDSRKPYPRTPSRNANGNLPLELTSFVGRRNELAEVKKLLSTARLVTLTGIGGVGKTRLALRAAAEARRAFADGVWLVELGELRDESLLADVVASAFGLRDQSTCSIEDLLVEFVAARRLLLILDNCEQVVDAAAALVETLLRACPGLHVLATSREILDISGEAVLRVPPLTVPDAQRDPSLRGLPSYDAVTLFAERAAAADSTFELTEDNRASVAKICQRLDGLPLPLELAAARLRAMSVDQVLERLTDKYEILSRSGRDVPTRQQTLRLCVDWSYELCSPREQAVWARLSIFAGSFELDAAEQICGNTVESGEFIDAIASLVDKSILISETLASVVRFRLLETIRDYGREKLHAAEEYTALSVRHCDWYRQLAIEAEADWISPRQVSWISRLDRERPNLRAAMEFSLSDAGDPDVGLRIATALFMFWSSGGLFNEGRYWLDRILARQTGEPSADRVKALYANSVLAEVQGDLTASHALVEEGQAMADELADPMARALIAHAEGLLALFNGDLDRACSFLGQAVAVFGDMVELALQVGATYTLGWAYEMRGDARRAIECYERVLATTESHGESVYRSYALWALGVAVWRQGESTKATKALEEGLQLAHKVDDPLTAATCLETLAWIACSNHDPRRAVTLMAAAEALVQSVGSSTVVFPNLSHHHENCVRTAHRELGERKFNSAFREGRNLDFAASVAYGLGQHPPRREPTTSAVALTKRERQVADLVAQGMTNRAIAEKLVISQRTAQGHVEHVLAKLGFNSRAQIAAWVVEQGQQDQRERPTS</sequence>
<dbReference type="GO" id="GO:0005524">
    <property type="term" value="F:ATP binding"/>
    <property type="evidence" value="ECO:0007669"/>
    <property type="project" value="UniProtKB-UniRule"/>
</dbReference>
<dbReference type="InterPro" id="IPR036388">
    <property type="entry name" value="WH-like_DNA-bd_sf"/>
</dbReference>
<dbReference type="GO" id="GO:0006355">
    <property type="term" value="P:regulation of DNA-templated transcription"/>
    <property type="evidence" value="ECO:0007669"/>
    <property type="project" value="InterPro"/>
</dbReference>
<dbReference type="SUPFAM" id="SSF52540">
    <property type="entry name" value="P-loop containing nucleoside triphosphate hydrolases"/>
    <property type="match status" value="1"/>
</dbReference>
<dbReference type="GO" id="GO:0003677">
    <property type="term" value="F:DNA binding"/>
    <property type="evidence" value="ECO:0007669"/>
    <property type="project" value="InterPro"/>
</dbReference>
<evidence type="ECO:0000256" key="5">
    <source>
        <dbReference type="SAM" id="MobiDB-lite"/>
    </source>
</evidence>
<evidence type="ECO:0000256" key="1">
    <source>
        <dbReference type="ARBA" id="ARBA00022741"/>
    </source>
</evidence>
<keyword evidence="1 4" id="KW-0547">Nucleotide-binding</keyword>
<dbReference type="SUPFAM" id="SSF48452">
    <property type="entry name" value="TPR-like"/>
    <property type="match status" value="1"/>
</dbReference>
<evidence type="ECO:0000313" key="8">
    <source>
        <dbReference type="EMBL" id="EKT78766.1"/>
    </source>
</evidence>
<evidence type="ECO:0000256" key="3">
    <source>
        <dbReference type="PROSITE-ProRule" id="PRU00339"/>
    </source>
</evidence>
<dbReference type="PROSITE" id="PS00107">
    <property type="entry name" value="PROTEIN_KINASE_ATP"/>
    <property type="match status" value="1"/>
</dbReference>
<dbReference type="Pfam" id="PF00931">
    <property type="entry name" value="NB-ARC"/>
    <property type="match status" value="1"/>
</dbReference>
<dbReference type="Pfam" id="PF25872">
    <property type="entry name" value="HTH_77"/>
    <property type="match status" value="1"/>
</dbReference>
<reference evidence="8 9" key="1">
    <citation type="journal article" date="2013" name="Genome Announc.">
        <title>Draft Genome Sequence of Rhodococcus opacus Strain M213 Shows a Diverse Catabolic Potential.</title>
        <authorList>
            <person name="Pathak A."/>
            <person name="Green S.J."/>
            <person name="Ogram A."/>
            <person name="Chauhan A."/>
        </authorList>
    </citation>
    <scope>NUCLEOTIDE SEQUENCE [LARGE SCALE GENOMIC DNA]</scope>
    <source>
        <strain evidence="8 9">M213</strain>
    </source>
</reference>
<feature type="region of interest" description="Disordered" evidence="5">
    <location>
        <begin position="301"/>
        <end position="333"/>
    </location>
</feature>
<dbReference type="AlphaFoldDB" id="K8XD33"/>
<dbReference type="GO" id="GO:0043531">
    <property type="term" value="F:ADP binding"/>
    <property type="evidence" value="ECO:0007669"/>
    <property type="project" value="InterPro"/>
</dbReference>
<evidence type="ECO:0000259" key="7">
    <source>
        <dbReference type="PROSITE" id="PS50043"/>
    </source>
</evidence>
<dbReference type="InterPro" id="IPR008271">
    <property type="entry name" value="Ser/Thr_kinase_AS"/>
</dbReference>
<dbReference type="InterPro" id="IPR011990">
    <property type="entry name" value="TPR-like_helical_dom_sf"/>
</dbReference>
<dbReference type="Proteomes" id="UP000005951">
    <property type="component" value="Unassembled WGS sequence"/>
</dbReference>
<dbReference type="SMART" id="SM00220">
    <property type="entry name" value="S_TKc"/>
    <property type="match status" value="1"/>
</dbReference>
<dbReference type="InterPro" id="IPR019734">
    <property type="entry name" value="TPR_rpt"/>
</dbReference>
<proteinExistence type="predicted"/>
<dbReference type="SUPFAM" id="SSF46894">
    <property type="entry name" value="C-terminal effector domain of the bipartite response regulators"/>
    <property type="match status" value="1"/>
</dbReference>
<dbReference type="PROSITE" id="PS50011">
    <property type="entry name" value="PROTEIN_KINASE_DOM"/>
    <property type="match status" value="1"/>
</dbReference>
<dbReference type="Gene3D" id="1.10.10.10">
    <property type="entry name" value="Winged helix-like DNA-binding domain superfamily/Winged helix DNA-binding domain"/>
    <property type="match status" value="1"/>
</dbReference>
<dbReference type="PROSITE" id="PS50005">
    <property type="entry name" value="TPR"/>
    <property type="match status" value="1"/>
</dbReference>
<dbReference type="RefSeq" id="WP_005261967.1">
    <property type="nucleotide sequence ID" value="NZ_AJYC02000100.1"/>
</dbReference>
<feature type="repeat" description="TPR" evidence="3">
    <location>
        <begin position="852"/>
        <end position="885"/>
    </location>
</feature>
<dbReference type="PANTHER" id="PTHR47691">
    <property type="entry name" value="REGULATOR-RELATED"/>
    <property type="match status" value="1"/>
</dbReference>
<dbReference type="EMBL" id="AJYC02000100">
    <property type="protein sequence ID" value="EKT78766.1"/>
    <property type="molecule type" value="Genomic_DNA"/>
</dbReference>
<comment type="caution">
    <text evidence="8">The sequence shown here is derived from an EMBL/GenBank/DDBJ whole genome shotgun (WGS) entry which is preliminary data.</text>
</comment>
<keyword evidence="2 4" id="KW-0067">ATP-binding</keyword>
<dbReference type="Pfam" id="PF00069">
    <property type="entry name" value="Pkinase"/>
    <property type="match status" value="1"/>
</dbReference>
<accession>K8XD33</accession>
<dbReference type="InterPro" id="IPR017441">
    <property type="entry name" value="Protein_kinase_ATP_BS"/>
</dbReference>
<dbReference type="GO" id="GO:0004672">
    <property type="term" value="F:protein kinase activity"/>
    <property type="evidence" value="ECO:0007669"/>
    <property type="project" value="InterPro"/>
</dbReference>
<dbReference type="CDD" id="cd06170">
    <property type="entry name" value="LuxR_C_like"/>
    <property type="match status" value="1"/>
</dbReference>
<name>K8XD33_RHOOP</name>
<evidence type="ECO:0000259" key="6">
    <source>
        <dbReference type="PROSITE" id="PS50011"/>
    </source>
</evidence>
<dbReference type="PRINTS" id="PR00364">
    <property type="entry name" value="DISEASERSIST"/>
</dbReference>
<organism evidence="8 9">
    <name type="scientific">Rhodococcus opacus M213</name>
    <dbReference type="NCBI Taxonomy" id="1129896"/>
    <lineage>
        <taxon>Bacteria</taxon>
        <taxon>Bacillati</taxon>
        <taxon>Actinomycetota</taxon>
        <taxon>Actinomycetes</taxon>
        <taxon>Mycobacteriales</taxon>
        <taxon>Nocardiaceae</taxon>
        <taxon>Rhodococcus</taxon>
    </lineage>
</organism>
<dbReference type="PROSITE" id="PS50043">
    <property type="entry name" value="HTH_LUXR_2"/>
    <property type="match status" value="1"/>
</dbReference>
<dbReference type="InterPro" id="IPR011009">
    <property type="entry name" value="Kinase-like_dom_sf"/>
</dbReference>
<dbReference type="InterPro" id="IPR000792">
    <property type="entry name" value="Tscrpt_reg_LuxR_C"/>
</dbReference>
<evidence type="ECO:0000313" key="9">
    <source>
        <dbReference type="Proteomes" id="UP000005951"/>
    </source>
</evidence>
<keyword evidence="3" id="KW-0802">TPR repeat</keyword>
<dbReference type="SMART" id="SM00421">
    <property type="entry name" value="HTH_LUXR"/>
    <property type="match status" value="1"/>
</dbReference>
<dbReference type="PROSITE" id="PS00108">
    <property type="entry name" value="PROTEIN_KINASE_ST"/>
    <property type="match status" value="1"/>
</dbReference>
<gene>
    <name evidence="8" type="ORF">WSS_A30894</name>
</gene>
<feature type="domain" description="HTH luxR-type" evidence="7">
    <location>
        <begin position="1024"/>
        <end position="1089"/>
    </location>
</feature>
<dbReference type="InterPro" id="IPR016032">
    <property type="entry name" value="Sig_transdc_resp-reg_C-effctor"/>
</dbReference>
<evidence type="ECO:0000256" key="4">
    <source>
        <dbReference type="PROSITE-ProRule" id="PRU10141"/>
    </source>
</evidence>
<protein>
    <submittedName>
        <fullName evidence="8">Protein kinase/ LuxR family transcriptional regulator</fullName>
    </submittedName>
</protein>
<dbReference type="Pfam" id="PF00196">
    <property type="entry name" value="GerE"/>
    <property type="match status" value="1"/>
</dbReference>
<feature type="domain" description="Protein kinase" evidence="6">
    <location>
        <begin position="24"/>
        <end position="288"/>
    </location>
</feature>
<dbReference type="Gene3D" id="3.40.50.300">
    <property type="entry name" value="P-loop containing nucleotide triphosphate hydrolases"/>
    <property type="match status" value="1"/>
</dbReference>
<dbReference type="PANTHER" id="PTHR47691:SF3">
    <property type="entry name" value="HTH-TYPE TRANSCRIPTIONAL REGULATOR RV0890C-RELATED"/>
    <property type="match status" value="1"/>
</dbReference>
<feature type="compositionally biased region" description="Basic and acidic residues" evidence="5">
    <location>
        <begin position="309"/>
        <end position="319"/>
    </location>
</feature>